<proteinExistence type="predicted"/>
<evidence type="ECO:0000313" key="2">
    <source>
        <dbReference type="EMBL" id="CAE0009206.1"/>
    </source>
</evidence>
<protein>
    <submittedName>
        <fullName evidence="2">Uncharacterized protein</fullName>
    </submittedName>
</protein>
<evidence type="ECO:0000256" key="1">
    <source>
        <dbReference type="SAM" id="MobiDB-lite"/>
    </source>
</evidence>
<feature type="region of interest" description="Disordered" evidence="1">
    <location>
        <begin position="29"/>
        <end position="53"/>
    </location>
</feature>
<reference evidence="2" key="1">
    <citation type="submission" date="2021-01" db="EMBL/GenBank/DDBJ databases">
        <authorList>
            <person name="Corre E."/>
            <person name="Pelletier E."/>
            <person name="Niang G."/>
            <person name="Scheremetjew M."/>
            <person name="Finn R."/>
            <person name="Kale V."/>
            <person name="Holt S."/>
            <person name="Cochrane G."/>
            <person name="Meng A."/>
            <person name="Brown T."/>
            <person name="Cohen L."/>
        </authorList>
    </citation>
    <scope>NUCLEOTIDE SEQUENCE</scope>
    <source>
        <strain evidence="2">RCC2336</strain>
    </source>
</reference>
<feature type="region of interest" description="Disordered" evidence="1">
    <location>
        <begin position="92"/>
        <end position="144"/>
    </location>
</feature>
<gene>
    <name evidence="2" type="ORF">PPRO1316_LOCUS906</name>
</gene>
<dbReference type="AlphaFoldDB" id="A0A7S2YW50"/>
<accession>A0A7S2YW50</accession>
<feature type="compositionally biased region" description="Basic and acidic residues" evidence="1">
    <location>
        <begin position="29"/>
        <end position="38"/>
    </location>
</feature>
<dbReference type="EMBL" id="HBHV01001313">
    <property type="protein sequence ID" value="CAE0009206.1"/>
    <property type="molecule type" value="Transcribed_RNA"/>
</dbReference>
<organism evidence="2">
    <name type="scientific">Pycnococcus provasolii</name>
    <dbReference type="NCBI Taxonomy" id="41880"/>
    <lineage>
        <taxon>Eukaryota</taxon>
        <taxon>Viridiplantae</taxon>
        <taxon>Chlorophyta</taxon>
        <taxon>Pseudoscourfieldiophyceae</taxon>
        <taxon>Pseudoscourfieldiales</taxon>
        <taxon>Pycnococcaceae</taxon>
        <taxon>Pycnococcus</taxon>
    </lineage>
</organism>
<sequence length="144" mass="16239">MAAAFLLDKTFLQLNNYAASKLHQYYSEHEGGADEHARATRRRRSKPIKLRSRRRCRSLETRIVSRAEPLIAQTGSGVESLVEFFPFFDEDQNDENLETNHPTTRAPMVPSESHLDVTLLADSPDNKGEGELNEQRDGDVVALA</sequence>
<feature type="compositionally biased region" description="Basic residues" evidence="1">
    <location>
        <begin position="39"/>
        <end position="53"/>
    </location>
</feature>
<name>A0A7S2YW50_9CHLO</name>
<feature type="compositionally biased region" description="Basic and acidic residues" evidence="1">
    <location>
        <begin position="124"/>
        <end position="144"/>
    </location>
</feature>